<evidence type="ECO:0000313" key="2">
    <source>
        <dbReference type="EMBL" id="PAT43379.1"/>
    </source>
</evidence>
<dbReference type="RefSeq" id="WP_095551452.1">
    <property type="nucleotide sequence ID" value="NZ_NSJE01000005.1"/>
</dbReference>
<feature type="transmembrane region" description="Helical" evidence="1">
    <location>
        <begin position="12"/>
        <end position="29"/>
    </location>
</feature>
<accession>A0A2A2B0D0</accession>
<name>A0A2A2B0D0_9BURK</name>
<dbReference type="AlphaFoldDB" id="A0A2A2B0D0"/>
<keyword evidence="1" id="KW-0472">Membrane</keyword>
<reference evidence="2 3" key="1">
    <citation type="submission" date="2017-08" db="EMBL/GenBank/DDBJ databases">
        <title>WGS of Clinical strains of the CDC Group NO-1 linked to zoonotic infections in humans.</title>
        <authorList>
            <person name="Bernier A.-M."/>
            <person name="Bernard K."/>
        </authorList>
    </citation>
    <scope>NUCLEOTIDE SEQUENCE [LARGE SCALE GENOMIC DNA]</scope>
    <source>
        <strain evidence="2 3">NML120219</strain>
    </source>
</reference>
<dbReference type="EMBL" id="NSJE01000005">
    <property type="protein sequence ID" value="PAT43379.1"/>
    <property type="molecule type" value="Genomic_DNA"/>
</dbReference>
<sequence>MHYIFGNRRRIAIAVILGVGIVIALLGAVDRAKKALSDQQRPVAVSQSQVMKEIRDLQKILKESTPFGEDNHSVFVKLPQKGPNYRGDLGGVTVEVPKSWAFLLSYDDAKNPKTQEHIINGFILRTNFEYLISGQGDRMKIGDFEDRATIYVFSGSHYPDRHRKMKRLSSPCFTGLAENKFYYKKNQSRVFDLEWCFPEQDLSDDFSYMDNKNYYYKMDVGEEISDVVECFNSNTRLSYCRHHLYMPSSATAVEVRYHKMYLKDWRRIKDRVQSIISDFYVLN</sequence>
<proteinExistence type="predicted"/>
<keyword evidence="1" id="KW-1133">Transmembrane helix</keyword>
<organism evidence="2 3">
    <name type="scientific">Vandammella animalimorsus</name>
    <dbReference type="NCBI Taxonomy" id="2029117"/>
    <lineage>
        <taxon>Bacteria</taxon>
        <taxon>Pseudomonadati</taxon>
        <taxon>Pseudomonadota</taxon>
        <taxon>Betaproteobacteria</taxon>
        <taxon>Burkholderiales</taxon>
        <taxon>Comamonadaceae</taxon>
        <taxon>Vandammella</taxon>
    </lineage>
</organism>
<gene>
    <name evidence="2" type="ORF">CK621_04385</name>
</gene>
<comment type="caution">
    <text evidence="2">The sequence shown here is derived from an EMBL/GenBank/DDBJ whole genome shotgun (WGS) entry which is preliminary data.</text>
</comment>
<keyword evidence="1" id="KW-0812">Transmembrane</keyword>
<protein>
    <submittedName>
        <fullName evidence="2">Uncharacterized protein</fullName>
    </submittedName>
</protein>
<dbReference type="Proteomes" id="UP000218439">
    <property type="component" value="Unassembled WGS sequence"/>
</dbReference>
<evidence type="ECO:0000313" key="3">
    <source>
        <dbReference type="Proteomes" id="UP000218439"/>
    </source>
</evidence>
<evidence type="ECO:0000256" key="1">
    <source>
        <dbReference type="SAM" id="Phobius"/>
    </source>
</evidence>